<keyword evidence="4" id="KW-1185">Reference proteome</keyword>
<dbReference type="EMBL" id="JBANQN010000001">
    <property type="protein sequence ID" value="KAK6803044.1"/>
    <property type="molecule type" value="Genomic_DNA"/>
</dbReference>
<name>A0AAN8U3V8_SOLBU</name>
<dbReference type="PANTHER" id="PTHR47926">
    <property type="entry name" value="PENTATRICOPEPTIDE REPEAT-CONTAINING PROTEIN"/>
    <property type="match status" value="1"/>
</dbReference>
<dbReference type="GO" id="GO:0003723">
    <property type="term" value="F:RNA binding"/>
    <property type="evidence" value="ECO:0007669"/>
    <property type="project" value="InterPro"/>
</dbReference>
<dbReference type="Gene3D" id="1.25.40.10">
    <property type="entry name" value="Tetratricopeptide repeat domain"/>
    <property type="match status" value="1"/>
</dbReference>
<dbReference type="InterPro" id="IPR011990">
    <property type="entry name" value="TPR-like_helical_dom_sf"/>
</dbReference>
<evidence type="ECO:0008006" key="5">
    <source>
        <dbReference type="Google" id="ProtNLM"/>
    </source>
</evidence>
<evidence type="ECO:0000256" key="2">
    <source>
        <dbReference type="PROSITE-ProRule" id="PRU00708"/>
    </source>
</evidence>
<sequence>MRSYSQVESLNLYKQFQEIGLKPDRFTFPIVLKVSGHCLMIGTGGSLHSMAVKSGFSSDLHMKNTLLRIYAGFGLIRFARQVFDEMLQRDIVSWRSMMDAYVHCDANNLRSAMKAKRIKKYPSSSWVQSLDCPSKGSS</sequence>
<organism evidence="3 4">
    <name type="scientific">Solanum bulbocastanum</name>
    <name type="common">Wild potato</name>
    <dbReference type="NCBI Taxonomy" id="147425"/>
    <lineage>
        <taxon>Eukaryota</taxon>
        <taxon>Viridiplantae</taxon>
        <taxon>Streptophyta</taxon>
        <taxon>Embryophyta</taxon>
        <taxon>Tracheophyta</taxon>
        <taxon>Spermatophyta</taxon>
        <taxon>Magnoliopsida</taxon>
        <taxon>eudicotyledons</taxon>
        <taxon>Gunneridae</taxon>
        <taxon>Pentapetalae</taxon>
        <taxon>asterids</taxon>
        <taxon>lamiids</taxon>
        <taxon>Solanales</taxon>
        <taxon>Solanaceae</taxon>
        <taxon>Solanoideae</taxon>
        <taxon>Solaneae</taxon>
        <taxon>Solanum</taxon>
    </lineage>
</organism>
<protein>
    <recommendedName>
        <fullName evidence="5">Pentatricopeptide repeat-containing protein</fullName>
    </recommendedName>
</protein>
<proteinExistence type="predicted"/>
<dbReference type="NCBIfam" id="TIGR00756">
    <property type="entry name" value="PPR"/>
    <property type="match status" value="1"/>
</dbReference>
<comment type="caution">
    <text evidence="3">The sequence shown here is derived from an EMBL/GenBank/DDBJ whole genome shotgun (WGS) entry which is preliminary data.</text>
</comment>
<feature type="repeat" description="PPR" evidence="2">
    <location>
        <begin position="59"/>
        <end position="93"/>
    </location>
</feature>
<reference evidence="3 4" key="1">
    <citation type="submission" date="2024-02" db="EMBL/GenBank/DDBJ databases">
        <title>de novo genome assembly of Solanum bulbocastanum strain 11H21.</title>
        <authorList>
            <person name="Hosaka A.J."/>
        </authorList>
    </citation>
    <scope>NUCLEOTIDE SEQUENCE [LARGE SCALE GENOMIC DNA]</scope>
    <source>
        <tissue evidence="3">Young leaves</tissue>
    </source>
</reference>
<gene>
    <name evidence="3" type="ORF">RDI58_000828</name>
</gene>
<evidence type="ECO:0000313" key="3">
    <source>
        <dbReference type="EMBL" id="KAK6803044.1"/>
    </source>
</evidence>
<dbReference type="InterPro" id="IPR046960">
    <property type="entry name" value="PPR_At4g14850-like_plant"/>
</dbReference>
<dbReference type="InterPro" id="IPR002885">
    <property type="entry name" value="PPR_rpt"/>
</dbReference>
<keyword evidence="1" id="KW-0677">Repeat</keyword>
<evidence type="ECO:0000256" key="1">
    <source>
        <dbReference type="ARBA" id="ARBA00022737"/>
    </source>
</evidence>
<dbReference type="Pfam" id="PF01535">
    <property type="entry name" value="PPR"/>
    <property type="match status" value="1"/>
</dbReference>
<accession>A0AAN8U3V8</accession>
<dbReference type="PROSITE" id="PS51375">
    <property type="entry name" value="PPR"/>
    <property type="match status" value="1"/>
</dbReference>
<evidence type="ECO:0000313" key="4">
    <source>
        <dbReference type="Proteomes" id="UP001371456"/>
    </source>
</evidence>
<dbReference type="AlphaFoldDB" id="A0AAN8U3V8"/>
<dbReference type="Proteomes" id="UP001371456">
    <property type="component" value="Unassembled WGS sequence"/>
</dbReference>
<dbReference type="PANTHER" id="PTHR47926:SF347">
    <property type="entry name" value="PENTATRICOPEPTIDE REPEAT-CONTAINING PROTEIN"/>
    <property type="match status" value="1"/>
</dbReference>
<dbReference type="GO" id="GO:0009451">
    <property type="term" value="P:RNA modification"/>
    <property type="evidence" value="ECO:0007669"/>
    <property type="project" value="InterPro"/>
</dbReference>